<reference evidence="1 2" key="1">
    <citation type="submission" date="2022-09" db="EMBL/GenBank/DDBJ databases">
        <authorList>
            <person name="Palmer J.M."/>
        </authorList>
    </citation>
    <scope>NUCLEOTIDE SEQUENCE [LARGE SCALE GENOMIC DNA]</scope>
    <source>
        <strain evidence="1 2">DSM 7382</strain>
    </source>
</reference>
<organism evidence="1 2">
    <name type="scientific">Cerrena zonata</name>
    <dbReference type="NCBI Taxonomy" id="2478898"/>
    <lineage>
        <taxon>Eukaryota</taxon>
        <taxon>Fungi</taxon>
        <taxon>Dikarya</taxon>
        <taxon>Basidiomycota</taxon>
        <taxon>Agaricomycotina</taxon>
        <taxon>Agaricomycetes</taxon>
        <taxon>Polyporales</taxon>
        <taxon>Cerrenaceae</taxon>
        <taxon>Cerrena</taxon>
    </lineage>
</organism>
<dbReference type="Proteomes" id="UP001385951">
    <property type="component" value="Unassembled WGS sequence"/>
</dbReference>
<keyword evidence="2" id="KW-1185">Reference proteome</keyword>
<proteinExistence type="predicted"/>
<gene>
    <name evidence="1" type="ORF">QCA50_005753</name>
</gene>
<protein>
    <submittedName>
        <fullName evidence="1">Uncharacterized protein</fullName>
    </submittedName>
</protein>
<evidence type="ECO:0000313" key="2">
    <source>
        <dbReference type="Proteomes" id="UP001385951"/>
    </source>
</evidence>
<dbReference type="AlphaFoldDB" id="A0AAW0GLZ0"/>
<evidence type="ECO:0000313" key="1">
    <source>
        <dbReference type="EMBL" id="KAK7690654.1"/>
    </source>
</evidence>
<accession>A0AAW0GLZ0</accession>
<sequence>MPAKKLAAYWSLGFVGRWRLLSGSIPSFGDISPWMMVDHNYNLCVFLDVLIALGIKCPTTDALENDLVLAVFIQITELTYTLAVIGAVDPSGVYTPKSDPVTD</sequence>
<comment type="caution">
    <text evidence="1">The sequence shown here is derived from an EMBL/GenBank/DDBJ whole genome shotgun (WGS) entry which is preliminary data.</text>
</comment>
<name>A0AAW0GLZ0_9APHY</name>
<dbReference type="EMBL" id="JASBNA010000006">
    <property type="protein sequence ID" value="KAK7690654.1"/>
    <property type="molecule type" value="Genomic_DNA"/>
</dbReference>